<gene>
    <name evidence="1" type="ORF">LXM26_26155</name>
</gene>
<protein>
    <submittedName>
        <fullName evidence="1">DUF5686 and carboxypeptidase regulatory-like domain-containing protein</fullName>
    </submittedName>
</protein>
<dbReference type="InterPro" id="IPR008969">
    <property type="entry name" value="CarboxyPept-like_regulatory"/>
</dbReference>
<sequence length="855" mass="98196">MRLLLLVILFVGLQPQLIAGGIKGRIMTNKGEALPYAGIAVKGTSNGTMANEEGAYEFSLAPGSYEIIFQYLGFKSTSKNVTIGSDFTELNIVLEEHALNLQEATIGKGKEDPAYSIMRRAIAKARFHQLQLRGYTAKVYSRSTALPTKIPYLVERRLKKEGIQEGKAILNESVAEIKYRRPASYTQKIVSTRNSLDNSIPSPNEYILASLYSPEIAGTISPLSPRAFAYYKFEYEGYFEDQGQLVNKIKVIPKAYGEGVFKGSLFILEDRWAIHSYDLQTTTSGLNISAKQIFSPVQNVWIPVNQQFRIDGSYLGFAGEFRYLVSLTYEKLDVDPGLKEDIVIVDHKKEKPADGSKRKKDLEKMIQDQKEFSTKNFRKLTKEYEKEEKKENKQQGSSDRLVRQDSIVIDSMANKRDTTYWQALRPIPLTKSEVSSYVLQDSIKVVKDSIREKTRPDSVAFKPLHLVTGNTYTIGERQTFYFKSPLLSISYNTVEGNAINFLTEWQKRWGKSYHFRVTPLVRYSFGRKRVYGQLETAIGNNNWSLLLTGGEMASQINNNNPIPPLPNSIGARFFDRNYMKLYQKQFGRAEFSLRNIADILSFNAAVEYEHREELFNQETARPIFFWSKYSYTPNRPINKELSDTGFPEHDAVTLDLTATLRPWRRYLIRNGEKRYLRSKGPSFSVNYKRGVGVAGDVDYSMLQGTVRQNLSLGPRSNLEYFVNGGSFLSRKQMYFPDYRHFMGNEFFFQYAYPPDQFRMLPFYRYSTDSWFFQAHAIWTSQRFALTRIEALRITGISETLQLHYLRAPTIHNYTEAVYGIDDILRVIRLEAVAQFHGSHFKGMGWRVGTSIKFGR</sequence>
<evidence type="ECO:0000313" key="2">
    <source>
        <dbReference type="Proteomes" id="UP001139000"/>
    </source>
</evidence>
<keyword evidence="1" id="KW-0645">Protease</keyword>
<dbReference type="SUPFAM" id="SSF49464">
    <property type="entry name" value="Carboxypeptidase regulatory domain-like"/>
    <property type="match status" value="1"/>
</dbReference>
<dbReference type="GO" id="GO:0004180">
    <property type="term" value="F:carboxypeptidase activity"/>
    <property type="evidence" value="ECO:0007669"/>
    <property type="project" value="UniProtKB-KW"/>
</dbReference>
<dbReference type="InterPro" id="IPR043741">
    <property type="entry name" value="DUF5686"/>
</dbReference>
<dbReference type="Proteomes" id="UP001139000">
    <property type="component" value="Unassembled WGS sequence"/>
</dbReference>
<dbReference type="Gene3D" id="2.60.40.1120">
    <property type="entry name" value="Carboxypeptidase-like, regulatory domain"/>
    <property type="match status" value="1"/>
</dbReference>
<keyword evidence="1" id="KW-0121">Carboxypeptidase</keyword>
<proteinExistence type="predicted"/>
<accession>A0A9X1PRZ3</accession>
<name>A0A9X1PRZ3_9BACT</name>
<dbReference type="Pfam" id="PF18939">
    <property type="entry name" value="DUF5686"/>
    <property type="match status" value="1"/>
</dbReference>
<dbReference type="RefSeq" id="WP_234658000.1">
    <property type="nucleotide sequence ID" value="NZ_CP094997.1"/>
</dbReference>
<reference evidence="1" key="1">
    <citation type="submission" date="2021-12" db="EMBL/GenBank/DDBJ databases">
        <title>Novel species in genus Dyadobacter.</title>
        <authorList>
            <person name="Ma C."/>
        </authorList>
    </citation>
    <scope>NUCLEOTIDE SEQUENCE</scope>
    <source>
        <strain evidence="1">LJ419</strain>
    </source>
</reference>
<evidence type="ECO:0000313" key="1">
    <source>
        <dbReference type="EMBL" id="MCF0065024.1"/>
    </source>
</evidence>
<dbReference type="EMBL" id="JAJTTC010000009">
    <property type="protein sequence ID" value="MCF0065024.1"/>
    <property type="molecule type" value="Genomic_DNA"/>
</dbReference>
<dbReference type="Pfam" id="PF13715">
    <property type="entry name" value="CarbopepD_reg_2"/>
    <property type="match status" value="1"/>
</dbReference>
<comment type="caution">
    <text evidence="1">The sequence shown here is derived from an EMBL/GenBank/DDBJ whole genome shotgun (WGS) entry which is preliminary data.</text>
</comment>
<organism evidence="1 2">
    <name type="scientific">Dyadobacter chenwenxiniae</name>
    <dbReference type="NCBI Taxonomy" id="2906456"/>
    <lineage>
        <taxon>Bacteria</taxon>
        <taxon>Pseudomonadati</taxon>
        <taxon>Bacteroidota</taxon>
        <taxon>Cytophagia</taxon>
        <taxon>Cytophagales</taxon>
        <taxon>Spirosomataceae</taxon>
        <taxon>Dyadobacter</taxon>
    </lineage>
</organism>
<keyword evidence="1" id="KW-0378">Hydrolase</keyword>
<dbReference type="AlphaFoldDB" id="A0A9X1PRZ3"/>
<keyword evidence="2" id="KW-1185">Reference proteome</keyword>